<proteinExistence type="predicted"/>
<reference evidence="2 3" key="1">
    <citation type="journal article" date="2020" name="Mol. Biol. Evol.">
        <title>Distinct Expression and Methylation Patterns for Genes with Different Fates following a Single Whole-Genome Duplication in Flowering Plants.</title>
        <authorList>
            <person name="Shi T."/>
            <person name="Rahmani R.S."/>
            <person name="Gugger P.F."/>
            <person name="Wang M."/>
            <person name="Li H."/>
            <person name="Zhang Y."/>
            <person name="Li Z."/>
            <person name="Wang Q."/>
            <person name="Van de Peer Y."/>
            <person name="Marchal K."/>
            <person name="Chen J."/>
        </authorList>
    </citation>
    <scope>NUCLEOTIDE SEQUENCE [LARGE SCALE GENOMIC DNA]</scope>
    <source>
        <tissue evidence="2">Leaf</tissue>
    </source>
</reference>
<dbReference type="GO" id="GO:0004842">
    <property type="term" value="F:ubiquitin-protein transferase activity"/>
    <property type="evidence" value="ECO:0007669"/>
    <property type="project" value="InterPro"/>
</dbReference>
<feature type="domain" description="U-box" evidence="1">
    <location>
        <begin position="1"/>
        <end position="61"/>
    </location>
</feature>
<dbReference type="Proteomes" id="UP000607653">
    <property type="component" value="Unassembled WGS sequence"/>
</dbReference>
<name>A0A822YCT2_NELNU</name>
<dbReference type="SUPFAM" id="SSF57850">
    <property type="entry name" value="RING/U-box"/>
    <property type="match status" value="1"/>
</dbReference>
<evidence type="ECO:0000259" key="1">
    <source>
        <dbReference type="PROSITE" id="PS51698"/>
    </source>
</evidence>
<comment type="caution">
    <text evidence="2">The sequence shown here is derived from an EMBL/GenBank/DDBJ whole genome shotgun (WGS) entry which is preliminary data.</text>
</comment>
<evidence type="ECO:0000313" key="3">
    <source>
        <dbReference type="Proteomes" id="UP000607653"/>
    </source>
</evidence>
<sequence length="130" mass="14670">MKDPVIVASGQTFKRNYVHACKKLGFTLILSEGSKPILFTIIPNITFKSTILNWCNNSGVERPKSMEYASTKKHVCALMMSLEEKSQGEHNKKEEEDEKDAKLGAFEKELLEGVVEKPPIKFSHTKTKVN</sequence>
<keyword evidence="3" id="KW-1185">Reference proteome</keyword>
<accession>A0A822YCT2</accession>
<evidence type="ECO:0000313" key="2">
    <source>
        <dbReference type="EMBL" id="DAD29099.1"/>
    </source>
</evidence>
<dbReference type="GO" id="GO:0016567">
    <property type="term" value="P:protein ubiquitination"/>
    <property type="evidence" value="ECO:0007669"/>
    <property type="project" value="InterPro"/>
</dbReference>
<dbReference type="EMBL" id="DUZY01000002">
    <property type="protein sequence ID" value="DAD29099.1"/>
    <property type="molecule type" value="Genomic_DNA"/>
</dbReference>
<dbReference type="AlphaFoldDB" id="A0A822YCT2"/>
<protein>
    <recommendedName>
        <fullName evidence="1">U-box domain-containing protein</fullName>
    </recommendedName>
</protein>
<organism evidence="2 3">
    <name type="scientific">Nelumbo nucifera</name>
    <name type="common">Sacred lotus</name>
    <dbReference type="NCBI Taxonomy" id="4432"/>
    <lineage>
        <taxon>Eukaryota</taxon>
        <taxon>Viridiplantae</taxon>
        <taxon>Streptophyta</taxon>
        <taxon>Embryophyta</taxon>
        <taxon>Tracheophyta</taxon>
        <taxon>Spermatophyta</taxon>
        <taxon>Magnoliopsida</taxon>
        <taxon>Proteales</taxon>
        <taxon>Nelumbonaceae</taxon>
        <taxon>Nelumbo</taxon>
    </lineage>
</organism>
<dbReference type="PROSITE" id="PS51698">
    <property type="entry name" value="U_BOX"/>
    <property type="match status" value="1"/>
</dbReference>
<dbReference type="InterPro" id="IPR003613">
    <property type="entry name" value="Ubox_domain"/>
</dbReference>
<gene>
    <name evidence="2" type="ORF">HUJ06_030567</name>
</gene>